<sequence length="321" mass="36207">CLFAGFSFFCALACLFVLLLCLSALLFFAFFIMERCNSVVLYWLLNSVFEDLFLGQIFSDNAVEVGHTIDKCFDIIGYPRGFNKNHGPKQNGPKTFNVNSASTSNEKGATLSFTNEHMMKLMNLINEVPFGTMHADMAGTQTATCFVSKYVWHNMLGHPSDQAIDTSSEGTDPSSSDLNAQNLPENTSQVQPNLRRSGGNIKLPARFNDYVLGSSRKHGLEKYVTYSNLSKVNYCFYTTLNKSIEPTTYYEAVKNPNWIEAMNNEIEALYRNNTWTNCDLPEGRKSIGSKWLFKIKYKSIGSIDRYKARLVAKGFSQREGF</sequence>
<feature type="domain" description="Reverse transcriptase Ty1/copia-type" evidence="3">
    <location>
        <begin position="272"/>
        <end position="320"/>
    </location>
</feature>
<organism evidence="4">
    <name type="scientific">Tanacetum cinerariifolium</name>
    <name type="common">Dalmatian daisy</name>
    <name type="synonym">Chrysanthemum cinerariifolium</name>
    <dbReference type="NCBI Taxonomy" id="118510"/>
    <lineage>
        <taxon>Eukaryota</taxon>
        <taxon>Viridiplantae</taxon>
        <taxon>Streptophyta</taxon>
        <taxon>Embryophyta</taxon>
        <taxon>Tracheophyta</taxon>
        <taxon>Spermatophyta</taxon>
        <taxon>Magnoliopsida</taxon>
        <taxon>eudicotyledons</taxon>
        <taxon>Gunneridae</taxon>
        <taxon>Pentapetalae</taxon>
        <taxon>asterids</taxon>
        <taxon>campanulids</taxon>
        <taxon>Asterales</taxon>
        <taxon>Asteraceae</taxon>
        <taxon>Asteroideae</taxon>
        <taxon>Anthemideae</taxon>
        <taxon>Anthemidinae</taxon>
        <taxon>Tanacetum</taxon>
    </lineage>
</organism>
<dbReference type="EMBL" id="BKCJ010006322">
    <property type="protein sequence ID" value="GEU71530.1"/>
    <property type="molecule type" value="Genomic_DNA"/>
</dbReference>
<evidence type="ECO:0000256" key="2">
    <source>
        <dbReference type="SAM" id="Phobius"/>
    </source>
</evidence>
<evidence type="ECO:0000313" key="4">
    <source>
        <dbReference type="EMBL" id="GEU71530.1"/>
    </source>
</evidence>
<keyword evidence="4" id="KW-0548">Nucleotidyltransferase</keyword>
<keyword evidence="2" id="KW-0472">Membrane</keyword>
<keyword evidence="4" id="KW-0808">Transferase</keyword>
<dbReference type="AlphaFoldDB" id="A0A6L2MCY6"/>
<dbReference type="InterPro" id="IPR013103">
    <property type="entry name" value="RVT_2"/>
</dbReference>
<proteinExistence type="predicted"/>
<protein>
    <submittedName>
        <fullName evidence="4">Putative reverse transcriptase, RNA-dependent DNA polymerase, Gag-polypeptide of LTR copia-type</fullName>
    </submittedName>
</protein>
<keyword evidence="2" id="KW-1133">Transmembrane helix</keyword>
<keyword evidence="4" id="KW-0695">RNA-directed DNA polymerase</keyword>
<feature type="transmembrane region" description="Helical" evidence="2">
    <location>
        <begin position="6"/>
        <end position="32"/>
    </location>
</feature>
<evidence type="ECO:0000256" key="1">
    <source>
        <dbReference type="SAM" id="MobiDB-lite"/>
    </source>
</evidence>
<gene>
    <name evidence="4" type="ORF">Tci_043508</name>
</gene>
<comment type="caution">
    <text evidence="4">The sequence shown here is derived from an EMBL/GenBank/DDBJ whole genome shotgun (WGS) entry which is preliminary data.</text>
</comment>
<name>A0A6L2MCY6_TANCI</name>
<feature type="region of interest" description="Disordered" evidence="1">
    <location>
        <begin position="161"/>
        <end position="199"/>
    </location>
</feature>
<accession>A0A6L2MCY6</accession>
<dbReference type="GO" id="GO:0003964">
    <property type="term" value="F:RNA-directed DNA polymerase activity"/>
    <property type="evidence" value="ECO:0007669"/>
    <property type="project" value="UniProtKB-KW"/>
</dbReference>
<dbReference type="Pfam" id="PF07727">
    <property type="entry name" value="RVT_2"/>
    <property type="match status" value="1"/>
</dbReference>
<feature type="compositionally biased region" description="Polar residues" evidence="1">
    <location>
        <begin position="163"/>
        <end position="194"/>
    </location>
</feature>
<reference evidence="4" key="1">
    <citation type="journal article" date="2019" name="Sci. Rep.">
        <title>Draft genome of Tanacetum cinerariifolium, the natural source of mosquito coil.</title>
        <authorList>
            <person name="Yamashiro T."/>
            <person name="Shiraishi A."/>
            <person name="Satake H."/>
            <person name="Nakayama K."/>
        </authorList>
    </citation>
    <scope>NUCLEOTIDE SEQUENCE</scope>
</reference>
<keyword evidence="2" id="KW-0812">Transmembrane</keyword>
<evidence type="ECO:0000259" key="3">
    <source>
        <dbReference type="Pfam" id="PF07727"/>
    </source>
</evidence>
<feature type="non-terminal residue" evidence="4">
    <location>
        <position position="1"/>
    </location>
</feature>